<evidence type="ECO:0000259" key="1">
    <source>
        <dbReference type="Pfam" id="PF22950"/>
    </source>
</evidence>
<evidence type="ECO:0000313" key="3">
    <source>
        <dbReference type="Proteomes" id="UP000321393"/>
    </source>
</evidence>
<dbReference type="InterPro" id="IPR054290">
    <property type="entry name" value="DUF7026"/>
</dbReference>
<name>A0A5A7TQB2_CUCMM</name>
<evidence type="ECO:0000313" key="2">
    <source>
        <dbReference type="EMBL" id="KAA0044296.1"/>
    </source>
</evidence>
<sequence>MISAINLRPPRGEIHNFRFQPSPSPTLFRNRMPRQITYCRKKLSDADLASDLATEVAKINTNLIQREEAMKKSRAFLFTELCEFLGLKSEETKRKWKKMEEEAKLRLVKEFVSEWGFNFQPLSVQILMGSCHVLLEAVRYCNGISVLNKGDYVRPIDKALISLIPKVKKPKHMSEFRRATLITNNATMGFKCIHDINNKKVGEYALQVYERAFRQKIDIDKSECLVNKNVRSQLADETCELLGVRK</sequence>
<reference evidence="2 3" key="1">
    <citation type="submission" date="2019-08" db="EMBL/GenBank/DDBJ databases">
        <title>Draft genome sequences of two oriental melons (Cucumis melo L. var makuwa).</title>
        <authorList>
            <person name="Kwon S.-Y."/>
        </authorList>
    </citation>
    <scope>NUCLEOTIDE SEQUENCE [LARGE SCALE GENOMIC DNA]</scope>
    <source>
        <strain evidence="3">cv. SW 3</strain>
        <tissue evidence="2">Leaf</tissue>
    </source>
</reference>
<dbReference type="Proteomes" id="UP000321393">
    <property type="component" value="Unassembled WGS sequence"/>
</dbReference>
<dbReference type="OrthoDB" id="1920063at2759"/>
<comment type="caution">
    <text evidence="2">The sequence shown here is derived from an EMBL/GenBank/DDBJ whole genome shotgun (WGS) entry which is preliminary data.</text>
</comment>
<organism evidence="2 3">
    <name type="scientific">Cucumis melo var. makuwa</name>
    <name type="common">Oriental melon</name>
    <dbReference type="NCBI Taxonomy" id="1194695"/>
    <lineage>
        <taxon>Eukaryota</taxon>
        <taxon>Viridiplantae</taxon>
        <taxon>Streptophyta</taxon>
        <taxon>Embryophyta</taxon>
        <taxon>Tracheophyta</taxon>
        <taxon>Spermatophyta</taxon>
        <taxon>Magnoliopsida</taxon>
        <taxon>eudicotyledons</taxon>
        <taxon>Gunneridae</taxon>
        <taxon>Pentapetalae</taxon>
        <taxon>rosids</taxon>
        <taxon>fabids</taxon>
        <taxon>Cucurbitales</taxon>
        <taxon>Cucurbitaceae</taxon>
        <taxon>Benincaseae</taxon>
        <taxon>Cucumis</taxon>
    </lineage>
</organism>
<dbReference type="EMBL" id="SSTE01014815">
    <property type="protein sequence ID" value="KAA0044296.1"/>
    <property type="molecule type" value="Genomic_DNA"/>
</dbReference>
<gene>
    <name evidence="2" type="ORF">E6C27_scaffold46G00170</name>
</gene>
<accession>A0A5A7TQB2</accession>
<protein>
    <recommendedName>
        <fullName evidence="1">DUF7026 domain-containing protein</fullName>
    </recommendedName>
</protein>
<dbReference type="Pfam" id="PF22950">
    <property type="entry name" value="DUF7026"/>
    <property type="match status" value="1"/>
</dbReference>
<dbReference type="AlphaFoldDB" id="A0A5A7TQB2"/>
<proteinExistence type="predicted"/>
<feature type="domain" description="DUF7026" evidence="1">
    <location>
        <begin position="66"/>
        <end position="115"/>
    </location>
</feature>